<keyword evidence="2" id="KW-1185">Reference proteome</keyword>
<evidence type="ECO:0000313" key="2">
    <source>
        <dbReference type="Proteomes" id="UP000534286"/>
    </source>
</evidence>
<proteinExistence type="predicted"/>
<dbReference type="Proteomes" id="UP000534286">
    <property type="component" value="Unassembled WGS sequence"/>
</dbReference>
<dbReference type="EMBL" id="JACHJU010000003">
    <property type="protein sequence ID" value="MBB4941860.1"/>
    <property type="molecule type" value="Genomic_DNA"/>
</dbReference>
<reference evidence="1 2" key="1">
    <citation type="submission" date="2020-08" db="EMBL/GenBank/DDBJ databases">
        <title>Sequencing the genomes of 1000 actinobacteria strains.</title>
        <authorList>
            <person name="Klenk H.-P."/>
        </authorList>
    </citation>
    <scope>NUCLEOTIDE SEQUENCE [LARGE SCALE GENOMIC DNA]</scope>
    <source>
        <strain evidence="1 2">DSM 43023</strain>
    </source>
</reference>
<gene>
    <name evidence="1" type="ORF">FHR32_006246</name>
</gene>
<accession>A0A7W7S0V6</accession>
<sequence>MRALFRRFRSATDVTFDEVRGEACDTSCRVSAAVDRARIATLLFR</sequence>
<protein>
    <submittedName>
        <fullName evidence="1">Uncharacterized protein</fullName>
    </submittedName>
</protein>
<dbReference type="AlphaFoldDB" id="A0A7W7S0V6"/>
<comment type="caution">
    <text evidence="1">The sequence shown here is derived from an EMBL/GenBank/DDBJ whole genome shotgun (WGS) entry which is preliminary data.</text>
</comment>
<dbReference type="RefSeq" id="WP_184757954.1">
    <property type="nucleotide sequence ID" value="NZ_BAABEK010000112.1"/>
</dbReference>
<evidence type="ECO:0000313" key="1">
    <source>
        <dbReference type="EMBL" id="MBB4941860.1"/>
    </source>
</evidence>
<name>A0A7W7S0V6_9ACTN</name>
<organism evidence="1 2">
    <name type="scientific">Streptosporangium album</name>
    <dbReference type="NCBI Taxonomy" id="47479"/>
    <lineage>
        <taxon>Bacteria</taxon>
        <taxon>Bacillati</taxon>
        <taxon>Actinomycetota</taxon>
        <taxon>Actinomycetes</taxon>
        <taxon>Streptosporangiales</taxon>
        <taxon>Streptosporangiaceae</taxon>
        <taxon>Streptosporangium</taxon>
    </lineage>
</organism>